<dbReference type="Pfam" id="PF14559">
    <property type="entry name" value="TPR_19"/>
    <property type="match status" value="1"/>
</dbReference>
<dbReference type="EMBL" id="CP036264">
    <property type="protein sequence ID" value="QEF97721.1"/>
    <property type="molecule type" value="Genomic_DNA"/>
</dbReference>
<gene>
    <name evidence="6" type="ORF">Mal15_17640</name>
</gene>
<keyword evidence="7" id="KW-1185">Reference proteome</keyword>
<feature type="repeat" description="TPR" evidence="3">
    <location>
        <begin position="722"/>
        <end position="753"/>
    </location>
</feature>
<proteinExistence type="predicted"/>
<evidence type="ECO:0000313" key="7">
    <source>
        <dbReference type="Proteomes" id="UP000321353"/>
    </source>
</evidence>
<dbReference type="InterPro" id="IPR011990">
    <property type="entry name" value="TPR-like_helical_dom_sf"/>
</dbReference>
<dbReference type="InterPro" id="IPR051012">
    <property type="entry name" value="CellSynth/LPSAsmb/PSIAsmb"/>
</dbReference>
<dbReference type="Pfam" id="PF13432">
    <property type="entry name" value="TPR_16"/>
    <property type="match status" value="1"/>
</dbReference>
<evidence type="ECO:0000256" key="1">
    <source>
        <dbReference type="ARBA" id="ARBA00022737"/>
    </source>
</evidence>
<dbReference type="InterPro" id="IPR019734">
    <property type="entry name" value="TPR_rpt"/>
</dbReference>
<name>A0A5B9M939_9BACT</name>
<evidence type="ECO:0000256" key="4">
    <source>
        <dbReference type="SAM" id="MobiDB-lite"/>
    </source>
</evidence>
<protein>
    <submittedName>
        <fullName evidence="6">Tetratricopeptide repeat protein</fullName>
    </submittedName>
</protein>
<dbReference type="InterPro" id="IPR036514">
    <property type="entry name" value="SGNH_hydro_sf"/>
</dbReference>
<feature type="region of interest" description="Disordered" evidence="4">
    <location>
        <begin position="1"/>
        <end position="31"/>
    </location>
</feature>
<feature type="transmembrane region" description="Helical" evidence="5">
    <location>
        <begin position="156"/>
        <end position="180"/>
    </location>
</feature>
<evidence type="ECO:0000313" key="6">
    <source>
        <dbReference type="EMBL" id="QEF97721.1"/>
    </source>
</evidence>
<dbReference type="PANTHER" id="PTHR45586:SF1">
    <property type="entry name" value="LIPOPOLYSACCHARIDE ASSEMBLY PROTEIN B"/>
    <property type="match status" value="1"/>
</dbReference>
<dbReference type="GO" id="GO:0016788">
    <property type="term" value="F:hydrolase activity, acting on ester bonds"/>
    <property type="evidence" value="ECO:0007669"/>
    <property type="project" value="UniProtKB-ARBA"/>
</dbReference>
<keyword evidence="2 3" id="KW-0802">TPR repeat</keyword>
<dbReference type="Proteomes" id="UP000321353">
    <property type="component" value="Chromosome"/>
</dbReference>
<accession>A0A5B9M939</accession>
<keyword evidence="5" id="KW-1133">Transmembrane helix</keyword>
<dbReference type="PROSITE" id="PS50005">
    <property type="entry name" value="TPR"/>
    <property type="match status" value="1"/>
</dbReference>
<dbReference type="AlphaFoldDB" id="A0A5B9M939"/>
<dbReference type="SMART" id="SM00028">
    <property type="entry name" value="TPR"/>
    <property type="match status" value="4"/>
</dbReference>
<dbReference type="PROSITE" id="PS50293">
    <property type="entry name" value="TPR_REGION"/>
    <property type="match status" value="1"/>
</dbReference>
<evidence type="ECO:0000256" key="2">
    <source>
        <dbReference type="ARBA" id="ARBA00022803"/>
    </source>
</evidence>
<dbReference type="KEGG" id="smam:Mal15_17640"/>
<dbReference type="Gene3D" id="3.40.50.1110">
    <property type="entry name" value="SGNH hydrolase"/>
    <property type="match status" value="1"/>
</dbReference>
<evidence type="ECO:0000256" key="3">
    <source>
        <dbReference type="PROSITE-ProRule" id="PRU00339"/>
    </source>
</evidence>
<sequence>MPARSECQHAADASTQRKQVAQDLHHTPPPPCRRTLSDASRWHLSPIVLPALFCPVLYIRNPGTGRSLTLPAGISLIVLPALFCPRPFHAQSLHGSLADASRWHFSLIILPRIILPSQTALTRPADMVVYTGRMTPAPPHRVQPQTPPHISLGKRLLFSGVMAALVLCVAEVLLACFWTPPPPTDPFVGFSPSVPLLVESPPIDPNASTKEAGFRINPAKLVWFNDQWFPATKSPEAYRIVCLGGSTTYGRPFHDATSFCGWLRTMLPMVAPDRHWEVINAGGISYASYRIAGVMQEFAAHDVDLFIVYTGQNEFLEWRTYGDLLESSDTPGVMATRWLGTLARNTHLGQSLQSLADRMRSSATDESKPMLQGEVDEILNHTIGPASYKRDPHWHRGVEQHFRVNLRRMERIARDAGAEMAVIVPASNLRDCAPFKSDFGDDIDDTTRRRLAEDLEVARQMLTDGAAEQSLEVLELILAEDQRNADVHYLRGRALLQVDHADEARKSFQRAIDEDICPLRATTPIKQAIETFIGEGAVIPIDFESHLSRLRRNEEGHACFGAESFLDHVHPTIDVHREIALVILSALVDREIVPEVPSPDQIAAATQTIHGKLDRQTQGVAFRNLAKLTHWAGKFEEARRSANDALRLLPEDLESRYVLADCLVHEGQIDAAIEQYSELFRIGHFDRACQPFGELLAMQGHHDAAKGYLMQAIFVSEGPRQASAYRSLGRLHETLGETELAAECFEKAAELRP</sequence>
<keyword evidence="1" id="KW-0677">Repeat</keyword>
<dbReference type="SUPFAM" id="SSF48452">
    <property type="entry name" value="TPR-like"/>
    <property type="match status" value="1"/>
</dbReference>
<organism evidence="6 7">
    <name type="scientific">Stieleria maiorica</name>
    <dbReference type="NCBI Taxonomy" id="2795974"/>
    <lineage>
        <taxon>Bacteria</taxon>
        <taxon>Pseudomonadati</taxon>
        <taxon>Planctomycetota</taxon>
        <taxon>Planctomycetia</taxon>
        <taxon>Pirellulales</taxon>
        <taxon>Pirellulaceae</taxon>
        <taxon>Stieleria</taxon>
    </lineage>
</organism>
<reference evidence="6 7" key="1">
    <citation type="submission" date="2019-02" db="EMBL/GenBank/DDBJ databases">
        <title>Planctomycetal bacteria perform biofilm scaping via a novel small molecule.</title>
        <authorList>
            <person name="Jeske O."/>
            <person name="Boedeker C."/>
            <person name="Wiegand S."/>
            <person name="Breitling P."/>
            <person name="Kallscheuer N."/>
            <person name="Jogler M."/>
            <person name="Rohde M."/>
            <person name="Petersen J."/>
            <person name="Medema M.H."/>
            <person name="Surup F."/>
            <person name="Jogler C."/>
        </authorList>
    </citation>
    <scope>NUCLEOTIDE SEQUENCE [LARGE SCALE GENOMIC DNA]</scope>
    <source>
        <strain evidence="6 7">Mal15</strain>
    </source>
</reference>
<dbReference type="Gene3D" id="1.25.40.10">
    <property type="entry name" value="Tetratricopeptide repeat domain"/>
    <property type="match status" value="2"/>
</dbReference>
<evidence type="ECO:0000256" key="5">
    <source>
        <dbReference type="SAM" id="Phobius"/>
    </source>
</evidence>
<dbReference type="SUPFAM" id="SSF52266">
    <property type="entry name" value="SGNH hydrolase"/>
    <property type="match status" value="1"/>
</dbReference>
<keyword evidence="5" id="KW-0472">Membrane</keyword>
<keyword evidence="5" id="KW-0812">Transmembrane</keyword>
<dbReference type="PANTHER" id="PTHR45586">
    <property type="entry name" value="TPR REPEAT-CONTAINING PROTEIN PA4667"/>
    <property type="match status" value="1"/>
</dbReference>